<keyword evidence="6" id="KW-0732">Signal</keyword>
<dbReference type="GO" id="GO:0016301">
    <property type="term" value="F:kinase activity"/>
    <property type="evidence" value="ECO:0007669"/>
    <property type="project" value="UniProtKB-KW"/>
</dbReference>
<dbReference type="SUPFAM" id="SSF48403">
    <property type="entry name" value="Ankyrin repeat"/>
    <property type="match status" value="1"/>
</dbReference>
<feature type="compositionally biased region" description="Basic and acidic residues" evidence="4">
    <location>
        <begin position="179"/>
        <end position="194"/>
    </location>
</feature>
<feature type="compositionally biased region" description="Basic and acidic residues" evidence="4">
    <location>
        <begin position="462"/>
        <end position="472"/>
    </location>
</feature>
<name>A0AA37GYF3_9PEZI</name>
<evidence type="ECO:0000256" key="5">
    <source>
        <dbReference type="SAM" id="Phobius"/>
    </source>
</evidence>
<evidence type="ECO:0000256" key="4">
    <source>
        <dbReference type="SAM" id="MobiDB-lite"/>
    </source>
</evidence>
<evidence type="ECO:0000256" key="3">
    <source>
        <dbReference type="PROSITE-ProRule" id="PRU00023"/>
    </source>
</evidence>
<keyword evidence="7" id="KW-0418">Kinase</keyword>
<feature type="repeat" description="ANK" evidence="3">
    <location>
        <begin position="1084"/>
        <end position="1116"/>
    </location>
</feature>
<dbReference type="PROSITE" id="PS50088">
    <property type="entry name" value="ANK_REPEAT"/>
    <property type="match status" value="2"/>
</dbReference>
<dbReference type="PROSITE" id="PS50297">
    <property type="entry name" value="ANK_REP_REGION"/>
    <property type="match status" value="2"/>
</dbReference>
<feature type="region of interest" description="Disordered" evidence="4">
    <location>
        <begin position="291"/>
        <end position="313"/>
    </location>
</feature>
<feature type="region of interest" description="Disordered" evidence="4">
    <location>
        <begin position="179"/>
        <end position="202"/>
    </location>
</feature>
<evidence type="ECO:0000256" key="1">
    <source>
        <dbReference type="ARBA" id="ARBA00022737"/>
    </source>
</evidence>
<dbReference type="PANTHER" id="PTHR24198:SF165">
    <property type="entry name" value="ANKYRIN REPEAT-CONTAINING PROTEIN-RELATED"/>
    <property type="match status" value="1"/>
</dbReference>
<keyword evidence="5" id="KW-1133">Transmembrane helix</keyword>
<keyword evidence="8" id="KW-1185">Reference proteome</keyword>
<feature type="signal peptide" evidence="6">
    <location>
        <begin position="1"/>
        <end position="23"/>
    </location>
</feature>
<protein>
    <submittedName>
        <fullName evidence="7">Receptor-interacting serine/threonine-protein kinase 4</fullName>
    </submittedName>
</protein>
<reference evidence="7 8" key="1">
    <citation type="submission" date="2021-07" db="EMBL/GenBank/DDBJ databases">
        <title>Genome data of Colletotrichum spaethianum.</title>
        <authorList>
            <person name="Utami Y.D."/>
            <person name="Hiruma K."/>
        </authorList>
    </citation>
    <scope>NUCLEOTIDE SEQUENCE [LARGE SCALE GENOMIC DNA]</scope>
    <source>
        <strain evidence="7 8">MAFF 242679</strain>
    </source>
</reference>
<dbReference type="InterPro" id="IPR036770">
    <property type="entry name" value="Ankyrin_rpt-contain_sf"/>
</dbReference>
<dbReference type="PROSITE" id="PS51257">
    <property type="entry name" value="PROKAR_LIPOPROTEIN"/>
    <property type="match status" value="1"/>
</dbReference>
<feature type="transmembrane region" description="Helical" evidence="5">
    <location>
        <begin position="362"/>
        <end position="381"/>
    </location>
</feature>
<feature type="repeat" description="ANK" evidence="3">
    <location>
        <begin position="1017"/>
        <end position="1039"/>
    </location>
</feature>
<feature type="compositionally biased region" description="Basic and acidic residues" evidence="4">
    <location>
        <begin position="494"/>
        <end position="510"/>
    </location>
</feature>
<feature type="transmembrane region" description="Helical" evidence="5">
    <location>
        <begin position="63"/>
        <end position="84"/>
    </location>
</feature>
<feature type="transmembrane region" description="Helical" evidence="5">
    <location>
        <begin position="258"/>
        <end position="281"/>
    </location>
</feature>
<keyword evidence="2 3" id="KW-0040">ANK repeat</keyword>
<evidence type="ECO:0000313" key="8">
    <source>
        <dbReference type="Proteomes" id="UP001055172"/>
    </source>
</evidence>
<dbReference type="Pfam" id="PF23397">
    <property type="entry name" value="DUF7104"/>
    <property type="match status" value="9"/>
</dbReference>
<dbReference type="InterPro" id="IPR055530">
    <property type="entry name" value="DUF7104"/>
</dbReference>
<evidence type="ECO:0000256" key="6">
    <source>
        <dbReference type="SAM" id="SignalP"/>
    </source>
</evidence>
<proteinExistence type="predicted"/>
<feature type="chain" id="PRO_5041324957" evidence="6">
    <location>
        <begin position="24"/>
        <end position="1612"/>
    </location>
</feature>
<sequence>MRHLSAIHLCLLLLACVVGTAQADGWDDFANNLATDLAPLLALFGEQVTKQFLSESTTRWDNFIFAMAPLGVITAVVSAIRVCGGPSLRAFIGRAQEGGGIAEAELCSSTSRDVCELYHNGAIVRVFGRPKILEIVHDREAANEEFSGDHQTLSKCGIYPFREYIKTPSAKKARWGEIGKEARDDTEAQNRASDDNTDVDNFAPNPNLSFNIGIRKPPGYVPWLAAAIAFLAQASVLVFGGLVTTWGWKKEQDIPPAWAFPLMSLGTVLLCGGMFYCAFLVENSTKERVFRKSNGKSNEGDDDDNAKQSSTSSASTLYVVQPGNQIIGDQTFDSFLFDDSSTPINQYITSWKTPQQSDDERGVWLATVITMSGFVLQFVGLRAMHSAVSVLQLGAILVVSIIRAGMRTQRLQKEDNLLHNRPDEVEGHELDWLALHMGKDEKDKDKCFSWVVSGAAAVSHSVDSHEDNKEGDYYGSIDGPSKKTSNSGSQESGQIDKETKKAPGSRREQDLAIRTFHYRSRLADLTSQSRLIKSRTSTGWDDRLVPVRQLAQQLKNAIESSAKILFPTEHDWGANPLPWSIQVAEYSYSASFPSIKRVPIRIPLQRNSESPTKWNVNQRHLEAAIGLWTWSIISNPRMEKDDKFKFKVSEASEVPASRIMAVGTTPDELERAKTDMQFWTDDFPSLTAKTLTVTKDRMGTGPDVVWETKEDGSICSASGTQSSSAPRAKQSLLRLFGWQFATLPTPDGSSTKAFALTTALSHAISTACAQDIYQSFLCATTEVLGSIGGQTKYSKGSRGFCLVNEVVSGLVECFKESSLGSTQDAFSVILPALRYRHKLPSAADALPDVYSEAEDLRKKGRFQEAEDVLKWAWETASRIGDGQESHALEATMLELGELYRNALFWKEGPKEEFSRRGIRWMRDQTPNKSLADISNRYFKFEGMEADKSKPATAQDLFAALSRGDRTETLWLISRATELLSRDENGRTVLSWASQHDWPEIVKAAVDIGSAIDSEDNSGRTPLSYAAEYGHANIVRILMRSQGLPIAPDLFRLTPLSYAAAGGHVPVMRVLLNDPRVTPHDSDKRGYSALHWAAENGHEDAIRLLLDRKAPINAVNEKGHTPLIVALLRRQTRAAVLLSKRKANHNIEIEGLEAWHWAIKKGEWACAGFLLNCSNEEGQKGTPGLVGRRAVILQVFPKFSSYRADLRDLGAKSYNVVTAYVFDEGGRQVPITTDSIRRSFGDHYTVEAWLCEQIDGDMAIEGLYFDKHKTFKIAYLLSDHLGEGAKITEDIVKVAAENGHSGEEVMRLLHGGKTKFEITNGLVEAIAGNFEGDSMRALLDQGGEEVKITEDVVKAAAGNEKSGVEVLTLLLDQRGDEVKITEGVVKAAVENTTHSNAVIKLLLDQRGEEVKITEDIVKSAARTNWTGERVTRLLLDQREDEVKITEGVVKAAVENTTRGNAVIKLLLDQRGEEVKITEDVVRAAAGNNESGMEVLGLLLDERGDEVKITEGVVKAAVGNTYYGEEVTKLLLDRRGEEVKITEDIIKSATANEWCGEEVTRLLLDRRGEDVKITEDIIKSAKANERCGEKVTKLLLDRRGSQGHRRRHQGGFRG</sequence>
<dbReference type="EMBL" id="BPPX01000038">
    <property type="protein sequence ID" value="GJC89179.1"/>
    <property type="molecule type" value="Genomic_DNA"/>
</dbReference>
<keyword evidence="7" id="KW-0808">Transferase</keyword>
<keyword evidence="5" id="KW-0472">Membrane</keyword>
<dbReference type="PANTHER" id="PTHR24198">
    <property type="entry name" value="ANKYRIN REPEAT AND PROTEIN KINASE DOMAIN-CONTAINING PROTEIN"/>
    <property type="match status" value="1"/>
</dbReference>
<feature type="compositionally biased region" description="Polar residues" evidence="4">
    <location>
        <begin position="482"/>
        <end position="493"/>
    </location>
</feature>
<dbReference type="Gene3D" id="1.25.40.20">
    <property type="entry name" value="Ankyrin repeat-containing domain"/>
    <property type="match status" value="2"/>
</dbReference>
<accession>A0AA37GYF3</accession>
<evidence type="ECO:0000256" key="2">
    <source>
        <dbReference type="ARBA" id="ARBA00023043"/>
    </source>
</evidence>
<feature type="transmembrane region" description="Helical" evidence="5">
    <location>
        <begin position="220"/>
        <end position="246"/>
    </location>
</feature>
<keyword evidence="5" id="KW-0812">Transmembrane</keyword>
<gene>
    <name evidence="7" type="ORF">ColLi_12017</name>
</gene>
<keyword evidence="1" id="KW-0677">Repeat</keyword>
<dbReference type="Gene3D" id="1.20.5.340">
    <property type="match status" value="4"/>
</dbReference>
<organism evidence="7 8">
    <name type="scientific">Colletotrichum liriopes</name>
    <dbReference type="NCBI Taxonomy" id="708192"/>
    <lineage>
        <taxon>Eukaryota</taxon>
        <taxon>Fungi</taxon>
        <taxon>Dikarya</taxon>
        <taxon>Ascomycota</taxon>
        <taxon>Pezizomycotina</taxon>
        <taxon>Sordariomycetes</taxon>
        <taxon>Hypocreomycetidae</taxon>
        <taxon>Glomerellales</taxon>
        <taxon>Glomerellaceae</taxon>
        <taxon>Colletotrichum</taxon>
        <taxon>Colletotrichum spaethianum species complex</taxon>
    </lineage>
</organism>
<dbReference type="InterPro" id="IPR002110">
    <property type="entry name" value="Ankyrin_rpt"/>
</dbReference>
<dbReference type="Proteomes" id="UP001055172">
    <property type="component" value="Unassembled WGS sequence"/>
</dbReference>
<dbReference type="Pfam" id="PF12796">
    <property type="entry name" value="Ank_2"/>
    <property type="match status" value="2"/>
</dbReference>
<feature type="region of interest" description="Disordered" evidence="4">
    <location>
        <begin position="461"/>
        <end position="510"/>
    </location>
</feature>
<evidence type="ECO:0000313" key="7">
    <source>
        <dbReference type="EMBL" id="GJC89179.1"/>
    </source>
</evidence>
<comment type="caution">
    <text evidence="7">The sequence shown here is derived from an EMBL/GenBank/DDBJ whole genome shotgun (WGS) entry which is preliminary data.</text>
</comment>
<keyword evidence="7" id="KW-0675">Receptor</keyword>
<dbReference type="SMART" id="SM00248">
    <property type="entry name" value="ANK"/>
    <property type="match status" value="5"/>
</dbReference>